<dbReference type="InterPro" id="IPR013057">
    <property type="entry name" value="AA_transpt_TM"/>
</dbReference>
<feature type="transmembrane region" description="Helical" evidence="6">
    <location>
        <begin position="253"/>
        <end position="277"/>
    </location>
</feature>
<dbReference type="GO" id="GO:0015179">
    <property type="term" value="F:L-amino acid transmembrane transporter activity"/>
    <property type="evidence" value="ECO:0007669"/>
    <property type="project" value="TreeGrafter"/>
</dbReference>
<keyword evidence="2 6" id="KW-0812">Transmembrane</keyword>
<evidence type="ECO:0000256" key="6">
    <source>
        <dbReference type="SAM" id="Phobius"/>
    </source>
</evidence>
<feature type="transmembrane region" description="Helical" evidence="6">
    <location>
        <begin position="94"/>
        <end position="118"/>
    </location>
</feature>
<feature type="region of interest" description="Disordered" evidence="5">
    <location>
        <begin position="1"/>
        <end position="24"/>
    </location>
</feature>
<feature type="compositionally biased region" description="Basic and acidic residues" evidence="5">
    <location>
        <begin position="1"/>
        <end position="11"/>
    </location>
</feature>
<feature type="transmembrane region" description="Helical" evidence="6">
    <location>
        <begin position="142"/>
        <end position="163"/>
    </location>
</feature>
<feature type="transmembrane region" description="Helical" evidence="6">
    <location>
        <begin position="329"/>
        <end position="352"/>
    </location>
</feature>
<evidence type="ECO:0000256" key="1">
    <source>
        <dbReference type="ARBA" id="ARBA00004141"/>
    </source>
</evidence>
<dbReference type="Proteomes" id="UP000694867">
    <property type="component" value="Unplaced"/>
</dbReference>
<feature type="transmembrane region" description="Helical" evidence="6">
    <location>
        <begin position="399"/>
        <end position="425"/>
    </location>
</feature>
<evidence type="ECO:0000256" key="3">
    <source>
        <dbReference type="ARBA" id="ARBA00022989"/>
    </source>
</evidence>
<protein>
    <submittedName>
        <fullName evidence="9">Sodium-coupled neutral amino acid transporter 7</fullName>
    </submittedName>
</protein>
<dbReference type="AlphaFoldDB" id="A0AAJ6QYX8"/>
<dbReference type="KEGG" id="goe:100908291"/>
<feature type="transmembrane region" description="Helical" evidence="6">
    <location>
        <begin position="64"/>
        <end position="82"/>
    </location>
</feature>
<reference evidence="9" key="1">
    <citation type="submission" date="2025-08" db="UniProtKB">
        <authorList>
            <consortium name="RefSeq"/>
        </authorList>
    </citation>
    <scope>IDENTIFICATION</scope>
</reference>
<feature type="compositionally biased region" description="Low complexity" evidence="5">
    <location>
        <begin position="12"/>
        <end position="23"/>
    </location>
</feature>
<evidence type="ECO:0000313" key="9">
    <source>
        <dbReference type="RefSeq" id="XP_003748607.1"/>
    </source>
</evidence>
<organism evidence="8 9">
    <name type="scientific">Galendromus occidentalis</name>
    <name type="common">western predatory mite</name>
    <dbReference type="NCBI Taxonomy" id="34638"/>
    <lineage>
        <taxon>Eukaryota</taxon>
        <taxon>Metazoa</taxon>
        <taxon>Ecdysozoa</taxon>
        <taxon>Arthropoda</taxon>
        <taxon>Chelicerata</taxon>
        <taxon>Arachnida</taxon>
        <taxon>Acari</taxon>
        <taxon>Parasitiformes</taxon>
        <taxon>Mesostigmata</taxon>
        <taxon>Gamasina</taxon>
        <taxon>Phytoseioidea</taxon>
        <taxon>Phytoseiidae</taxon>
        <taxon>Typhlodrominae</taxon>
        <taxon>Galendromus</taxon>
    </lineage>
</organism>
<feature type="transmembrane region" description="Helical" evidence="6">
    <location>
        <begin position="373"/>
        <end position="393"/>
    </location>
</feature>
<comment type="subcellular location">
    <subcellularLocation>
        <location evidence="1">Membrane</location>
        <topology evidence="1">Multi-pass membrane protein</topology>
    </subcellularLocation>
</comment>
<dbReference type="RefSeq" id="XP_003748607.1">
    <property type="nucleotide sequence ID" value="XM_003748559.2"/>
</dbReference>
<dbReference type="PANTHER" id="PTHR22950:SF652">
    <property type="entry name" value="TRANSMEMBRANE AMINO ACID TRANSPORTER FAMILY PROTEIN"/>
    <property type="match status" value="1"/>
</dbReference>
<evidence type="ECO:0000259" key="7">
    <source>
        <dbReference type="Pfam" id="PF01490"/>
    </source>
</evidence>
<accession>A0AAJ6QYX8</accession>
<dbReference type="GeneID" id="100908291"/>
<feature type="domain" description="Amino acid transporter transmembrane" evidence="7">
    <location>
        <begin position="62"/>
        <end position="427"/>
    </location>
</feature>
<evidence type="ECO:0000313" key="8">
    <source>
        <dbReference type="Proteomes" id="UP000694867"/>
    </source>
</evidence>
<proteinExistence type="predicted"/>
<feature type="transmembrane region" description="Helical" evidence="6">
    <location>
        <begin position="183"/>
        <end position="203"/>
    </location>
</feature>
<feature type="transmembrane region" description="Helical" evidence="6">
    <location>
        <begin position="437"/>
        <end position="458"/>
    </location>
</feature>
<dbReference type="Pfam" id="PF01490">
    <property type="entry name" value="Aa_trans"/>
    <property type="match status" value="1"/>
</dbReference>
<sequence>MAETGNRRDDCSSLNSSCPSSHPSYEEGIHVHQVEERIDAVDSFSSSDLVDLLGEEAVPEVKSGWIGAVFLIVNAALGAGLLDFPEAYDRAGGILISMIIQAFLLFFAVISLLILVFCANKHSCSTYQEVILRTCGRRMERLCSMFIALYCYGTCITFIIIIGDLSDRSFASLYGPSFCDHWYMTRHYVVIAIGVLFILPLCFPRRIDFLKWPSSLGVIAVFYIVGLVVYEYYMGGFPAPPGVKTAPDHWEDVLSVIPVICFGYQCHVSSIPIYACMEDKKVSTFAKSILSAILICGSVYSIAGVYGYLTFGTSVVADILTAYNPSHSIVLIGFVALGLKIITTYPILMYCGRSAVDDLLPPCSGAGIAQARFAKRIILSLAWFWSTLLIAYSLPNIDVAISCIGSMAALFIFVFPATALLCTVARNDPLYREWKTRAIIGYSFFNAALGTFIFGQVLSKSIWQFYSGANNNDKPSPCG</sequence>
<dbReference type="PANTHER" id="PTHR22950">
    <property type="entry name" value="AMINO ACID TRANSPORTER"/>
    <property type="match status" value="1"/>
</dbReference>
<keyword evidence="4 6" id="KW-0472">Membrane</keyword>
<feature type="transmembrane region" description="Helical" evidence="6">
    <location>
        <begin position="289"/>
        <end position="309"/>
    </location>
</feature>
<gene>
    <name evidence="9" type="primary">LOC100908291</name>
</gene>
<keyword evidence="3 6" id="KW-1133">Transmembrane helix</keyword>
<dbReference type="GO" id="GO:0016020">
    <property type="term" value="C:membrane"/>
    <property type="evidence" value="ECO:0007669"/>
    <property type="project" value="UniProtKB-SubCell"/>
</dbReference>
<evidence type="ECO:0000256" key="5">
    <source>
        <dbReference type="SAM" id="MobiDB-lite"/>
    </source>
</evidence>
<name>A0AAJ6QYX8_9ACAR</name>
<keyword evidence="8" id="KW-1185">Reference proteome</keyword>
<evidence type="ECO:0000256" key="4">
    <source>
        <dbReference type="ARBA" id="ARBA00023136"/>
    </source>
</evidence>
<evidence type="ECO:0000256" key="2">
    <source>
        <dbReference type="ARBA" id="ARBA00022692"/>
    </source>
</evidence>
<feature type="transmembrane region" description="Helical" evidence="6">
    <location>
        <begin position="215"/>
        <end position="233"/>
    </location>
</feature>